<keyword evidence="2" id="KW-0472">Membrane</keyword>
<protein>
    <submittedName>
        <fullName evidence="3">Uncharacterized protein</fullName>
    </submittedName>
</protein>
<keyword evidence="2" id="KW-0812">Transmembrane</keyword>
<dbReference type="AlphaFoldDB" id="A0A0F9PH26"/>
<feature type="region of interest" description="Disordered" evidence="1">
    <location>
        <begin position="32"/>
        <end position="74"/>
    </location>
</feature>
<feature type="compositionally biased region" description="Basic and acidic residues" evidence="1">
    <location>
        <begin position="32"/>
        <end position="60"/>
    </location>
</feature>
<gene>
    <name evidence="3" type="ORF">LCGC14_1138940</name>
</gene>
<feature type="transmembrane region" description="Helical" evidence="2">
    <location>
        <begin position="6"/>
        <end position="27"/>
    </location>
</feature>
<name>A0A0F9PH26_9ZZZZ</name>
<evidence type="ECO:0000313" key="3">
    <source>
        <dbReference type="EMBL" id="KKN00321.1"/>
    </source>
</evidence>
<accession>A0A0F9PH26</accession>
<reference evidence="3" key="1">
    <citation type="journal article" date="2015" name="Nature">
        <title>Complex archaea that bridge the gap between prokaryotes and eukaryotes.</title>
        <authorList>
            <person name="Spang A."/>
            <person name="Saw J.H."/>
            <person name="Jorgensen S.L."/>
            <person name="Zaremba-Niedzwiedzka K."/>
            <person name="Martijn J."/>
            <person name="Lind A.E."/>
            <person name="van Eijk R."/>
            <person name="Schleper C."/>
            <person name="Guy L."/>
            <person name="Ettema T.J."/>
        </authorList>
    </citation>
    <scope>NUCLEOTIDE SEQUENCE</scope>
</reference>
<proteinExistence type="predicted"/>
<evidence type="ECO:0000256" key="2">
    <source>
        <dbReference type="SAM" id="Phobius"/>
    </source>
</evidence>
<sequence>MEAGWIAAGITLVLALVAGSVTMGRLFEKVKGNRSDINENRDEQRQEREQDRKENREEHNSMSIKLDAVLKTPR</sequence>
<dbReference type="EMBL" id="LAZR01005390">
    <property type="protein sequence ID" value="KKN00321.1"/>
    <property type="molecule type" value="Genomic_DNA"/>
</dbReference>
<evidence type="ECO:0000256" key="1">
    <source>
        <dbReference type="SAM" id="MobiDB-lite"/>
    </source>
</evidence>
<keyword evidence="2" id="KW-1133">Transmembrane helix</keyword>
<comment type="caution">
    <text evidence="3">The sequence shown here is derived from an EMBL/GenBank/DDBJ whole genome shotgun (WGS) entry which is preliminary data.</text>
</comment>
<organism evidence="3">
    <name type="scientific">marine sediment metagenome</name>
    <dbReference type="NCBI Taxonomy" id="412755"/>
    <lineage>
        <taxon>unclassified sequences</taxon>
        <taxon>metagenomes</taxon>
        <taxon>ecological metagenomes</taxon>
    </lineage>
</organism>